<evidence type="ECO:0000313" key="11">
    <source>
        <dbReference type="Proteomes" id="UP001634394"/>
    </source>
</evidence>
<dbReference type="InterPro" id="IPR001128">
    <property type="entry name" value="Cyt_P450"/>
</dbReference>
<dbReference type="GO" id="GO:0046872">
    <property type="term" value="F:metal ion binding"/>
    <property type="evidence" value="ECO:0007669"/>
    <property type="project" value="UniProtKB-KW"/>
</dbReference>
<comment type="similarity">
    <text evidence="1 8">Belongs to the cytochrome P450 family.</text>
</comment>
<proteinExistence type="inferred from homology"/>
<keyword evidence="3 7" id="KW-0479">Metal-binding</keyword>
<organism evidence="10 11">
    <name type="scientific">Sinanodonta woodiana</name>
    <name type="common">Chinese pond mussel</name>
    <name type="synonym">Anodonta woodiana</name>
    <dbReference type="NCBI Taxonomy" id="1069815"/>
    <lineage>
        <taxon>Eukaryota</taxon>
        <taxon>Metazoa</taxon>
        <taxon>Spiralia</taxon>
        <taxon>Lophotrochozoa</taxon>
        <taxon>Mollusca</taxon>
        <taxon>Bivalvia</taxon>
        <taxon>Autobranchia</taxon>
        <taxon>Heteroconchia</taxon>
        <taxon>Palaeoheterodonta</taxon>
        <taxon>Unionida</taxon>
        <taxon>Unionoidea</taxon>
        <taxon>Unionidae</taxon>
        <taxon>Unioninae</taxon>
        <taxon>Sinanodonta</taxon>
    </lineage>
</organism>
<dbReference type="Gene3D" id="1.10.630.10">
    <property type="entry name" value="Cytochrome P450"/>
    <property type="match status" value="1"/>
</dbReference>
<feature type="transmembrane region" description="Helical" evidence="9">
    <location>
        <begin position="6"/>
        <end position="27"/>
    </location>
</feature>
<evidence type="ECO:0000256" key="1">
    <source>
        <dbReference type="ARBA" id="ARBA00010617"/>
    </source>
</evidence>
<sequence length="491" mass="56619">MTVWIITGFLIMMAIMCWIKWSIDLYGKPLPGPKSWSFIGTWIFWPMRSFHLRCKIWAEEYGPIFEVKVFTKKIVILNSVSVVRELLTNDDFAGRVNVREQTFVGKYLFKGNGVLARVRADDIHSTLRSILHDELQLNGERAQGFEERVADEIKSLTNKMKEVNGKDLELDSIIRNSVLTTLWILLTGRIMSNGDPDVEQLWKLNENILYLSSVARDAWLMTFPILRHLSTKTGRKYREAQSIMQLIQKRCLQKDQVRGLAHALLNARDRNLWMTDEQAGQLLIDIFHGGACTTVGTVLGLFICLVHHPDCQNKVIEEIRKNIGKQRKPSLKDKHKMPFTVATILETLRYTSIWPLGIPRKTDSHFKVRGFQIPKGSWIFINSWFIQHNPNVFANPWNFEPERFLDKRGNLVSADHPKMINLTLFGDGKRRCPGESLVQDIVFLYVTSILQKFRILKPLETDIPSCDPNFYTTNGGFLSPPKFACRIEKLS</sequence>
<evidence type="ECO:0000256" key="8">
    <source>
        <dbReference type="RuleBase" id="RU000461"/>
    </source>
</evidence>
<keyword evidence="2 7" id="KW-0349">Heme</keyword>
<dbReference type="AlphaFoldDB" id="A0ABD3X689"/>
<keyword evidence="6 8" id="KW-0503">Monooxygenase</keyword>
<dbReference type="PRINTS" id="PR00463">
    <property type="entry name" value="EP450I"/>
</dbReference>
<evidence type="ECO:0000313" key="10">
    <source>
        <dbReference type="EMBL" id="KAL3880390.1"/>
    </source>
</evidence>
<dbReference type="SUPFAM" id="SSF48264">
    <property type="entry name" value="Cytochrome P450"/>
    <property type="match status" value="1"/>
</dbReference>
<evidence type="ECO:0000256" key="9">
    <source>
        <dbReference type="SAM" id="Phobius"/>
    </source>
</evidence>
<dbReference type="PROSITE" id="PS00086">
    <property type="entry name" value="CYTOCHROME_P450"/>
    <property type="match status" value="1"/>
</dbReference>
<dbReference type="PANTHER" id="PTHR24289">
    <property type="entry name" value="STEROID 17-ALPHA-HYDROXYLASE/17,20 LYASE"/>
    <property type="match status" value="1"/>
</dbReference>
<dbReference type="Proteomes" id="UP001634394">
    <property type="component" value="Unassembled WGS sequence"/>
</dbReference>
<dbReference type="InterPro" id="IPR017972">
    <property type="entry name" value="Cyt_P450_CS"/>
</dbReference>
<keyword evidence="4 8" id="KW-0560">Oxidoreductase</keyword>
<feature type="binding site" description="axial binding residue" evidence="7">
    <location>
        <position position="432"/>
    </location>
    <ligand>
        <name>heme</name>
        <dbReference type="ChEBI" id="CHEBI:30413"/>
    </ligand>
    <ligandPart>
        <name>Fe</name>
        <dbReference type="ChEBI" id="CHEBI:18248"/>
    </ligandPart>
</feature>
<evidence type="ECO:0000256" key="5">
    <source>
        <dbReference type="ARBA" id="ARBA00023004"/>
    </source>
</evidence>
<dbReference type="Pfam" id="PF00067">
    <property type="entry name" value="p450"/>
    <property type="match status" value="1"/>
</dbReference>
<evidence type="ECO:0008006" key="12">
    <source>
        <dbReference type="Google" id="ProtNLM"/>
    </source>
</evidence>
<dbReference type="GO" id="GO:0004497">
    <property type="term" value="F:monooxygenase activity"/>
    <property type="evidence" value="ECO:0007669"/>
    <property type="project" value="UniProtKB-KW"/>
</dbReference>
<evidence type="ECO:0000256" key="3">
    <source>
        <dbReference type="ARBA" id="ARBA00022723"/>
    </source>
</evidence>
<keyword evidence="9" id="KW-1133">Transmembrane helix</keyword>
<comment type="cofactor">
    <cofactor evidence="7">
        <name>heme</name>
        <dbReference type="ChEBI" id="CHEBI:30413"/>
    </cofactor>
</comment>
<dbReference type="EMBL" id="JBJQND010000004">
    <property type="protein sequence ID" value="KAL3880390.1"/>
    <property type="molecule type" value="Genomic_DNA"/>
</dbReference>
<keyword evidence="5 7" id="KW-0408">Iron</keyword>
<evidence type="ECO:0000256" key="2">
    <source>
        <dbReference type="ARBA" id="ARBA00022617"/>
    </source>
</evidence>
<evidence type="ECO:0000256" key="6">
    <source>
        <dbReference type="ARBA" id="ARBA00023033"/>
    </source>
</evidence>
<gene>
    <name evidence="10" type="ORF">ACJMK2_032634</name>
</gene>
<comment type="caution">
    <text evidence="10">The sequence shown here is derived from an EMBL/GenBank/DDBJ whole genome shotgun (WGS) entry which is preliminary data.</text>
</comment>
<keyword evidence="9" id="KW-0812">Transmembrane</keyword>
<keyword evidence="9" id="KW-0472">Membrane</keyword>
<accession>A0ABD3X689</accession>
<evidence type="ECO:0000256" key="7">
    <source>
        <dbReference type="PIRSR" id="PIRSR602401-1"/>
    </source>
</evidence>
<dbReference type="InterPro" id="IPR002401">
    <property type="entry name" value="Cyt_P450_E_grp-I"/>
</dbReference>
<keyword evidence="11" id="KW-1185">Reference proteome</keyword>
<evidence type="ECO:0000256" key="4">
    <source>
        <dbReference type="ARBA" id="ARBA00023002"/>
    </source>
</evidence>
<reference evidence="10 11" key="1">
    <citation type="submission" date="2024-11" db="EMBL/GenBank/DDBJ databases">
        <title>Chromosome-level genome assembly of the freshwater bivalve Anodonta woodiana.</title>
        <authorList>
            <person name="Chen X."/>
        </authorList>
    </citation>
    <scope>NUCLEOTIDE SEQUENCE [LARGE SCALE GENOMIC DNA]</scope>
    <source>
        <strain evidence="10">MN2024</strain>
        <tissue evidence="10">Gills</tissue>
    </source>
</reference>
<dbReference type="InterPro" id="IPR036396">
    <property type="entry name" value="Cyt_P450_sf"/>
</dbReference>
<name>A0ABD3X689_SINWO</name>
<dbReference type="PANTHER" id="PTHR24289:SF1">
    <property type="entry name" value="STEROID 17-ALPHA-HYDROXYLASE_17,20 LYASE"/>
    <property type="match status" value="1"/>
</dbReference>
<protein>
    <recommendedName>
        <fullName evidence="12">Cytochrome P450</fullName>
    </recommendedName>
</protein>